<keyword evidence="3" id="KW-1185">Reference proteome</keyword>
<organism evidence="2 3">
    <name type="scientific">Prorocentrum cordatum</name>
    <dbReference type="NCBI Taxonomy" id="2364126"/>
    <lineage>
        <taxon>Eukaryota</taxon>
        <taxon>Sar</taxon>
        <taxon>Alveolata</taxon>
        <taxon>Dinophyceae</taxon>
        <taxon>Prorocentrales</taxon>
        <taxon>Prorocentraceae</taxon>
        <taxon>Prorocentrum</taxon>
    </lineage>
</organism>
<keyword evidence="1" id="KW-0812">Transmembrane</keyword>
<comment type="caution">
    <text evidence="2">The sequence shown here is derived from an EMBL/GenBank/DDBJ whole genome shotgun (WGS) entry which is preliminary data.</text>
</comment>
<proteinExistence type="predicted"/>
<dbReference type="EMBL" id="CAUYUJ010019838">
    <property type="protein sequence ID" value="CAK0894052.1"/>
    <property type="molecule type" value="Genomic_DNA"/>
</dbReference>
<evidence type="ECO:0000313" key="2">
    <source>
        <dbReference type="EMBL" id="CAK0894052.1"/>
    </source>
</evidence>
<gene>
    <name evidence="2" type="ORF">PCOR1329_LOCUS73202</name>
</gene>
<keyword evidence="1" id="KW-0472">Membrane</keyword>
<accession>A0ABN9X3Z0</accession>
<dbReference type="Proteomes" id="UP001189429">
    <property type="component" value="Unassembled WGS sequence"/>
</dbReference>
<keyword evidence="1" id="KW-1133">Transmembrane helix</keyword>
<sequence length="102" mass="10937">MAFDFVCQAPVGHTLAFEIPSGTEIVFEVLQSQEMPASLERRLEAPLLQVSFATRMDGALPEKGSRRRRRGRAMCRGGQIGSMAGGAAAVGLGFLTCAFLFS</sequence>
<evidence type="ECO:0000313" key="3">
    <source>
        <dbReference type="Proteomes" id="UP001189429"/>
    </source>
</evidence>
<reference evidence="2" key="1">
    <citation type="submission" date="2023-10" db="EMBL/GenBank/DDBJ databases">
        <authorList>
            <person name="Chen Y."/>
            <person name="Shah S."/>
            <person name="Dougan E. K."/>
            <person name="Thang M."/>
            <person name="Chan C."/>
        </authorList>
    </citation>
    <scope>NUCLEOTIDE SEQUENCE [LARGE SCALE GENOMIC DNA]</scope>
</reference>
<evidence type="ECO:0000256" key="1">
    <source>
        <dbReference type="SAM" id="Phobius"/>
    </source>
</evidence>
<feature type="transmembrane region" description="Helical" evidence="1">
    <location>
        <begin position="77"/>
        <end position="101"/>
    </location>
</feature>
<name>A0ABN9X3Z0_9DINO</name>
<protein>
    <submittedName>
        <fullName evidence="2">Uncharacterized protein</fullName>
    </submittedName>
</protein>